<evidence type="ECO:0000256" key="2">
    <source>
        <dbReference type="ARBA" id="ARBA00008779"/>
    </source>
</evidence>
<dbReference type="PANTHER" id="PTHR42693:SF42">
    <property type="entry name" value="ARYLSULFATASE G"/>
    <property type="match status" value="1"/>
</dbReference>
<keyword evidence="9" id="KW-1185">Reference proteome</keyword>
<sequence length="495" mass="55921">MNKLLALLPFVFFWQPASSKNKQEKPNIIFFLVDDMGWQETSVPFWTKKTKLNERYQTPNMERLASQGMKFTQAYACPLCSPSRVSLMTGMNAARHGVTNWTLRKGKSPDQQHEIFGAPDWNLNGLSPVEGIENTCVANTLPSFLQEAGYRTIHVGKAHWGAMDTPGEDPLKLGFDVNIAGHAAGGPGSYHGEKNYSAVWRNGARIWDVPGLEKYHGKDINLTEALTREALTEMEGSVAKNEPFYLYMSHYAVHAPWEKDKRFYQKYIDQGLTDFEATLASMLESMDQSLGDILNKVEQLGIEENTIVIFMSDNGSPSQCPQNLPLRGHKVSPYEGGIRDPMIVRWPGTVQPGSATNVPVIIEDFFPSILEMAGVRKYGQAGGKVDGKSFVPLLKQKNVNAMKRDFVWHFPHNYDFEPYSVIRRGDWKLIYWYKNGKSELYNIPDDIGEQNDLAEIKPQIAADLKSRLGEYLKKVQATVPVDKRSNKRFAYPGRN</sequence>
<evidence type="ECO:0000259" key="7">
    <source>
        <dbReference type="Pfam" id="PF00884"/>
    </source>
</evidence>
<dbReference type="InterPro" id="IPR024607">
    <property type="entry name" value="Sulfatase_CS"/>
</dbReference>
<protein>
    <submittedName>
        <fullName evidence="8">Arylsulfatase A</fullName>
    </submittedName>
</protein>
<dbReference type="PANTHER" id="PTHR42693">
    <property type="entry name" value="ARYLSULFATASE FAMILY MEMBER"/>
    <property type="match status" value="1"/>
</dbReference>
<keyword evidence="5" id="KW-0378">Hydrolase</keyword>
<feature type="domain" description="Sulfatase N-terminal" evidence="7">
    <location>
        <begin position="26"/>
        <end position="375"/>
    </location>
</feature>
<evidence type="ECO:0000256" key="1">
    <source>
        <dbReference type="ARBA" id="ARBA00001913"/>
    </source>
</evidence>
<dbReference type="GO" id="GO:0046872">
    <property type="term" value="F:metal ion binding"/>
    <property type="evidence" value="ECO:0007669"/>
    <property type="project" value="UniProtKB-KW"/>
</dbReference>
<dbReference type="Proteomes" id="UP000198964">
    <property type="component" value="Unassembled WGS sequence"/>
</dbReference>
<dbReference type="CDD" id="cd16144">
    <property type="entry name" value="ARS_like"/>
    <property type="match status" value="1"/>
</dbReference>
<keyword evidence="6" id="KW-0106">Calcium</keyword>
<dbReference type="STRING" id="655355.SAMN05216283_1102"/>
<dbReference type="PROSITE" id="PS00523">
    <property type="entry name" value="SULFATASE_1"/>
    <property type="match status" value="1"/>
</dbReference>
<organism evidence="8 9">
    <name type="scientific">Sunxiuqinia elliptica</name>
    <dbReference type="NCBI Taxonomy" id="655355"/>
    <lineage>
        <taxon>Bacteria</taxon>
        <taxon>Pseudomonadati</taxon>
        <taxon>Bacteroidota</taxon>
        <taxon>Bacteroidia</taxon>
        <taxon>Marinilabiliales</taxon>
        <taxon>Prolixibacteraceae</taxon>
        <taxon>Sunxiuqinia</taxon>
    </lineage>
</organism>
<dbReference type="InterPro" id="IPR000917">
    <property type="entry name" value="Sulfatase_N"/>
</dbReference>
<dbReference type="Pfam" id="PF00884">
    <property type="entry name" value="Sulfatase"/>
    <property type="match status" value="1"/>
</dbReference>
<dbReference type="InterPro" id="IPR017850">
    <property type="entry name" value="Alkaline_phosphatase_core_sf"/>
</dbReference>
<dbReference type="RefSeq" id="WP_093920875.1">
    <property type="nucleotide sequence ID" value="NZ_FONW01000010.1"/>
</dbReference>
<proteinExistence type="inferred from homology"/>
<evidence type="ECO:0000256" key="3">
    <source>
        <dbReference type="ARBA" id="ARBA00022723"/>
    </source>
</evidence>
<gene>
    <name evidence="8" type="ORF">SAMN05216283_1102</name>
</gene>
<dbReference type="Gene3D" id="3.30.1120.10">
    <property type="match status" value="1"/>
</dbReference>
<comment type="similarity">
    <text evidence="2">Belongs to the sulfatase family.</text>
</comment>
<keyword evidence="3" id="KW-0479">Metal-binding</keyword>
<evidence type="ECO:0000256" key="5">
    <source>
        <dbReference type="ARBA" id="ARBA00022801"/>
    </source>
</evidence>
<evidence type="ECO:0000313" key="8">
    <source>
        <dbReference type="EMBL" id="SFF58417.1"/>
    </source>
</evidence>
<dbReference type="InterPro" id="IPR050738">
    <property type="entry name" value="Sulfatase"/>
</dbReference>
<evidence type="ECO:0000256" key="6">
    <source>
        <dbReference type="ARBA" id="ARBA00022837"/>
    </source>
</evidence>
<dbReference type="EMBL" id="FONW01000010">
    <property type="protein sequence ID" value="SFF58417.1"/>
    <property type="molecule type" value="Genomic_DNA"/>
</dbReference>
<dbReference type="Gene3D" id="3.40.720.10">
    <property type="entry name" value="Alkaline Phosphatase, subunit A"/>
    <property type="match status" value="1"/>
</dbReference>
<dbReference type="GO" id="GO:0004065">
    <property type="term" value="F:arylsulfatase activity"/>
    <property type="evidence" value="ECO:0007669"/>
    <property type="project" value="TreeGrafter"/>
</dbReference>
<evidence type="ECO:0000313" key="9">
    <source>
        <dbReference type="Proteomes" id="UP000198964"/>
    </source>
</evidence>
<accession>A0A1I2JZP4</accession>
<comment type="cofactor">
    <cofactor evidence="1">
        <name>Ca(2+)</name>
        <dbReference type="ChEBI" id="CHEBI:29108"/>
    </cofactor>
</comment>
<reference evidence="8 9" key="1">
    <citation type="submission" date="2016-10" db="EMBL/GenBank/DDBJ databases">
        <authorList>
            <person name="de Groot N.N."/>
        </authorList>
    </citation>
    <scope>NUCLEOTIDE SEQUENCE [LARGE SCALE GENOMIC DNA]</scope>
    <source>
        <strain evidence="8 9">CGMCC 1.9156</strain>
    </source>
</reference>
<dbReference type="SUPFAM" id="SSF53649">
    <property type="entry name" value="Alkaline phosphatase-like"/>
    <property type="match status" value="1"/>
</dbReference>
<keyword evidence="4" id="KW-0732">Signal</keyword>
<name>A0A1I2JZP4_9BACT</name>
<evidence type="ECO:0000256" key="4">
    <source>
        <dbReference type="ARBA" id="ARBA00022729"/>
    </source>
</evidence>
<dbReference type="AlphaFoldDB" id="A0A1I2JZP4"/>